<name>A0AAD9IV52_9ANNE</name>
<keyword evidence="3 5" id="KW-1133">Transmembrane helix</keyword>
<evidence type="ECO:0000256" key="3">
    <source>
        <dbReference type="ARBA" id="ARBA00022989"/>
    </source>
</evidence>
<feature type="domain" description="G-protein coupled receptors family 1 profile" evidence="6">
    <location>
        <begin position="37"/>
        <end position="153"/>
    </location>
</feature>
<evidence type="ECO:0000313" key="8">
    <source>
        <dbReference type="Proteomes" id="UP001208570"/>
    </source>
</evidence>
<evidence type="ECO:0000256" key="2">
    <source>
        <dbReference type="ARBA" id="ARBA00022692"/>
    </source>
</evidence>
<evidence type="ECO:0000256" key="4">
    <source>
        <dbReference type="ARBA" id="ARBA00023136"/>
    </source>
</evidence>
<keyword evidence="2 5" id="KW-0812">Transmembrane</keyword>
<feature type="transmembrane region" description="Helical" evidence="5">
    <location>
        <begin position="314"/>
        <end position="336"/>
    </location>
</feature>
<dbReference type="GO" id="GO:0016020">
    <property type="term" value="C:membrane"/>
    <property type="evidence" value="ECO:0007669"/>
    <property type="project" value="UniProtKB-SubCell"/>
</dbReference>
<feature type="transmembrane region" description="Helical" evidence="5">
    <location>
        <begin position="96"/>
        <end position="116"/>
    </location>
</feature>
<dbReference type="PROSITE" id="PS50262">
    <property type="entry name" value="G_PROTEIN_RECEP_F1_2"/>
    <property type="match status" value="1"/>
</dbReference>
<organism evidence="7 8">
    <name type="scientific">Paralvinella palmiformis</name>
    <dbReference type="NCBI Taxonomy" id="53620"/>
    <lineage>
        <taxon>Eukaryota</taxon>
        <taxon>Metazoa</taxon>
        <taxon>Spiralia</taxon>
        <taxon>Lophotrochozoa</taxon>
        <taxon>Annelida</taxon>
        <taxon>Polychaeta</taxon>
        <taxon>Sedentaria</taxon>
        <taxon>Canalipalpata</taxon>
        <taxon>Terebellida</taxon>
        <taxon>Terebelliformia</taxon>
        <taxon>Alvinellidae</taxon>
        <taxon>Paralvinella</taxon>
    </lineage>
</organism>
<evidence type="ECO:0000256" key="1">
    <source>
        <dbReference type="ARBA" id="ARBA00004370"/>
    </source>
</evidence>
<proteinExistence type="predicted"/>
<evidence type="ECO:0000259" key="6">
    <source>
        <dbReference type="PROSITE" id="PS50262"/>
    </source>
</evidence>
<dbReference type="EMBL" id="JAODUP010001130">
    <property type="protein sequence ID" value="KAK2141274.1"/>
    <property type="molecule type" value="Genomic_DNA"/>
</dbReference>
<sequence>MYCSGSNLTDMEPDFSGGFLVTKLAIMATVLLLAVSCNLVLVFRIRRKHPKWLAINWLLRTVAFFGISNAILNIGVHLTSMATGTWLFGNVGCQLYGIMSSVLMSGWIWMLAIAFLERYKSLMSSSDHVSLFSEVNTRIISWGMALLLAVLYLGPIYGWGEYSYLKDVANYSQSAISAYYARSDDVIRKVFQSHLEGNGTVPGLLADVNNIFLMNDGIVLRLLKYSSSGVVLSLRVFKMAALDCLWRRYLSRDLHDALARIIVNNATMAALRVRYLDINVNIAEEDYMRFKNVYFVYQRALTCGLDYSPVNDNIYTFTAFNWLISLVLPLAVTVYFTARIFSWNRRGALYRAYCYSAAYSDDVGVAKIVLCTAYVGIASAGLQSGLQLAAGLGCQISGYGLFVSTVLLYMSWTVLPLCYWACCARSDCCYYWCCVGCCSCAVHGVDGDWPIGAVGQRKRGGGGGGVDDEVRGHPDPDVRTRLLTANRTYSDGSAVISERNSIRLSSNKEEETTL</sequence>
<evidence type="ECO:0000313" key="7">
    <source>
        <dbReference type="EMBL" id="KAK2141274.1"/>
    </source>
</evidence>
<feature type="transmembrane region" description="Helical" evidence="5">
    <location>
        <begin position="137"/>
        <end position="157"/>
    </location>
</feature>
<keyword evidence="4 5" id="KW-0472">Membrane</keyword>
<protein>
    <recommendedName>
        <fullName evidence="6">G-protein coupled receptors family 1 profile domain-containing protein</fullName>
    </recommendedName>
</protein>
<reference evidence="7" key="1">
    <citation type="journal article" date="2023" name="Mol. Biol. Evol.">
        <title>Third-Generation Sequencing Reveals the Adaptive Role of the Epigenome in Three Deep-Sea Polychaetes.</title>
        <authorList>
            <person name="Perez M."/>
            <person name="Aroh O."/>
            <person name="Sun Y."/>
            <person name="Lan Y."/>
            <person name="Juniper S.K."/>
            <person name="Young C.R."/>
            <person name="Angers B."/>
            <person name="Qian P.Y."/>
        </authorList>
    </citation>
    <scope>NUCLEOTIDE SEQUENCE</scope>
    <source>
        <strain evidence="7">P08H-3</strain>
    </source>
</reference>
<keyword evidence="8" id="KW-1185">Reference proteome</keyword>
<accession>A0AAD9IV52</accession>
<comment type="caution">
    <text evidence="7">The sequence shown here is derived from an EMBL/GenBank/DDBJ whole genome shotgun (WGS) entry which is preliminary data.</text>
</comment>
<dbReference type="Proteomes" id="UP001208570">
    <property type="component" value="Unassembled WGS sequence"/>
</dbReference>
<evidence type="ECO:0000256" key="5">
    <source>
        <dbReference type="SAM" id="Phobius"/>
    </source>
</evidence>
<dbReference type="AlphaFoldDB" id="A0AAD9IV52"/>
<dbReference type="Gene3D" id="1.20.1070.10">
    <property type="entry name" value="Rhodopsin 7-helix transmembrane proteins"/>
    <property type="match status" value="1"/>
</dbReference>
<feature type="transmembrane region" description="Helical" evidence="5">
    <location>
        <begin position="57"/>
        <end position="76"/>
    </location>
</feature>
<feature type="transmembrane region" description="Helical" evidence="5">
    <location>
        <begin position="20"/>
        <end position="45"/>
    </location>
</feature>
<dbReference type="InterPro" id="IPR017452">
    <property type="entry name" value="GPCR_Rhodpsn_7TM"/>
</dbReference>
<gene>
    <name evidence="7" type="ORF">LSH36_1130g00005</name>
</gene>
<dbReference type="SUPFAM" id="SSF81321">
    <property type="entry name" value="Family A G protein-coupled receptor-like"/>
    <property type="match status" value="1"/>
</dbReference>
<comment type="subcellular location">
    <subcellularLocation>
        <location evidence="1">Membrane</location>
    </subcellularLocation>
</comment>